<dbReference type="InterPro" id="IPR004038">
    <property type="entry name" value="Ribosomal_eL8/eL30/eS12/Gad45"/>
</dbReference>
<evidence type="ECO:0000256" key="1">
    <source>
        <dbReference type="ARBA" id="ARBA00007337"/>
    </source>
</evidence>
<dbReference type="InterPro" id="IPR050257">
    <property type="entry name" value="eL8/uL1-like"/>
</dbReference>
<keyword evidence="2 4" id="KW-0689">Ribosomal protein</keyword>
<dbReference type="OrthoDB" id="29563at2759"/>
<dbReference type="PRINTS" id="PR00882">
    <property type="entry name" value="RIBOSOMALL7A"/>
</dbReference>
<evidence type="ECO:0000313" key="8">
    <source>
        <dbReference type="Proteomes" id="UP000037751"/>
    </source>
</evidence>
<evidence type="ECO:0000256" key="2">
    <source>
        <dbReference type="ARBA" id="ARBA00022980"/>
    </source>
</evidence>
<keyword evidence="3 4" id="KW-0687">Ribonucleoprotein</keyword>
<dbReference type="Proteomes" id="UP000037751">
    <property type="component" value="Unassembled WGS sequence"/>
</dbReference>
<dbReference type="InterPro" id="IPR029064">
    <property type="entry name" value="Ribosomal_eL30-like_sf"/>
</dbReference>
<dbReference type="Gene3D" id="3.30.1330.30">
    <property type="match status" value="1"/>
</dbReference>
<evidence type="ECO:0000256" key="5">
    <source>
        <dbReference type="SAM" id="MobiDB-lite"/>
    </source>
</evidence>
<comment type="caution">
    <text evidence="7">The sequence shown here is derived from an EMBL/GenBank/DDBJ whole genome shotgun (WGS) entry which is preliminary data.</text>
</comment>
<dbReference type="GO" id="GO:0022625">
    <property type="term" value="C:cytosolic large ribosomal subunit"/>
    <property type="evidence" value="ECO:0007669"/>
    <property type="project" value="UniProtKB-UniRule"/>
</dbReference>
<accession>A0A0M8MVE1</accession>
<protein>
    <recommendedName>
        <fullName evidence="4">60S ribosomal protein L8</fullName>
    </recommendedName>
</protein>
<dbReference type="Pfam" id="PF01248">
    <property type="entry name" value="Ribosomal_L7Ae"/>
    <property type="match status" value="1"/>
</dbReference>
<dbReference type="InterPro" id="IPR018492">
    <property type="entry name" value="Ribosomal_eL8/Nhp2"/>
</dbReference>
<dbReference type="InterPro" id="IPR001921">
    <property type="entry name" value="Ribosomal_eL8_euk"/>
</dbReference>
<comment type="similarity">
    <text evidence="1 4">Belongs to the eukaryotic ribosomal protein eL8 family.</text>
</comment>
<evidence type="ECO:0000313" key="7">
    <source>
        <dbReference type="EMBL" id="KOS14540.1"/>
    </source>
</evidence>
<organism evidence="7 8">
    <name type="scientific">Malassezia pachydermatis</name>
    <dbReference type="NCBI Taxonomy" id="77020"/>
    <lineage>
        <taxon>Eukaryota</taxon>
        <taxon>Fungi</taxon>
        <taxon>Dikarya</taxon>
        <taxon>Basidiomycota</taxon>
        <taxon>Ustilaginomycotina</taxon>
        <taxon>Malasseziomycetes</taxon>
        <taxon>Malasseziales</taxon>
        <taxon>Malasseziaceae</taxon>
        <taxon>Malassezia</taxon>
    </lineage>
</organism>
<dbReference type="AlphaFoldDB" id="A0A0M8MVE1"/>
<dbReference type="PANTHER" id="PTHR23105">
    <property type="entry name" value="RIBOSOMAL PROTEIN L7AE FAMILY MEMBER"/>
    <property type="match status" value="1"/>
</dbReference>
<dbReference type="EMBL" id="LGAV01000003">
    <property type="protein sequence ID" value="KOS14540.1"/>
    <property type="molecule type" value="Genomic_DNA"/>
</dbReference>
<feature type="domain" description="Ribosomal protein eL8/eL30/eS12/Gadd45" evidence="6">
    <location>
        <begin position="127"/>
        <end position="211"/>
    </location>
</feature>
<dbReference type="VEuPathDB" id="FungiDB:Malapachy_0672"/>
<feature type="region of interest" description="Disordered" evidence="5">
    <location>
        <begin position="1"/>
        <end position="45"/>
    </location>
</feature>
<proteinExistence type="inferred from homology"/>
<dbReference type="GeneID" id="28727062"/>
<comment type="function">
    <text evidence="4">Component of the ribosome.</text>
</comment>
<dbReference type="GO" id="GO:0003723">
    <property type="term" value="F:RNA binding"/>
    <property type="evidence" value="ECO:0007669"/>
    <property type="project" value="UniProtKB-UniRule"/>
</dbReference>
<evidence type="ECO:0000256" key="4">
    <source>
        <dbReference type="RuleBase" id="RU367042"/>
    </source>
</evidence>
<reference evidence="7 8" key="1">
    <citation type="submission" date="2015-07" db="EMBL/GenBank/DDBJ databases">
        <title>Draft Genome Sequence of Malassezia furfur CBS1878 and Malassezia pachydermatis CBS1879.</title>
        <authorList>
            <person name="Triana S."/>
            <person name="Ohm R."/>
            <person name="Gonzalez A."/>
            <person name="DeCock H."/>
            <person name="Restrepo S."/>
            <person name="Celis A."/>
        </authorList>
    </citation>
    <scope>NUCLEOTIDE SEQUENCE [LARGE SCALE GENOMIC DNA]</scope>
    <source>
        <strain evidence="7 8">CBS 1879</strain>
    </source>
</reference>
<gene>
    <name evidence="7" type="ORF">Malapachy_0672</name>
</gene>
<dbReference type="STRING" id="77020.A0A0M8MVE1"/>
<dbReference type="RefSeq" id="XP_017992172.1">
    <property type="nucleotide sequence ID" value="XM_018135187.1"/>
</dbReference>
<dbReference type="SUPFAM" id="SSF55315">
    <property type="entry name" value="L30e-like"/>
    <property type="match status" value="1"/>
</dbReference>
<sequence length="275" mass="30244">MTLQPKATKTGKKPAPSPYSKGNANKAPSNPLFEKRSRSFGIGQDIQPPRDLTRFVKWPEYVRLQRQRVILQQRLKVPPAIAQFSNTLDKNTATALFKLMNKYRPESKQEKKARLDAVAKEVAAGNKVDPKADGKKPLFVKYGLNHCVALIEAKKANLVVIADDVDPIELVVFIPALCRKMGIPYVIVKSSSRLGAVVHLKRTAIAVIQDVRSEDERELADLVSAAKANYLDKYDEARRHWGGGVRGNKSAEKLRKRAKAAGQAAAAIAAAADSL</sequence>
<evidence type="ECO:0000259" key="6">
    <source>
        <dbReference type="Pfam" id="PF01248"/>
    </source>
</evidence>
<keyword evidence="8" id="KW-1185">Reference proteome</keyword>
<dbReference type="PRINTS" id="PR00881">
    <property type="entry name" value="L7ARS6FAMILY"/>
</dbReference>
<dbReference type="FunFam" id="3.30.1330.30:FF:000003">
    <property type="entry name" value="60S ribosomal protein L7a"/>
    <property type="match status" value="1"/>
</dbReference>
<name>A0A0M8MVE1_9BASI</name>
<evidence type="ECO:0000256" key="3">
    <source>
        <dbReference type="ARBA" id="ARBA00023274"/>
    </source>
</evidence>